<evidence type="ECO:0000313" key="2">
    <source>
        <dbReference type="Proteomes" id="UP000006038"/>
    </source>
</evidence>
<dbReference type="Gramene" id="OB09G21970.1">
    <property type="protein sequence ID" value="OB09G21970.1"/>
    <property type="gene ID" value="OB09G21970"/>
</dbReference>
<reference evidence="1" key="2">
    <citation type="submission" date="2013-04" db="UniProtKB">
        <authorList>
            <consortium name="EnsemblPlants"/>
        </authorList>
    </citation>
    <scope>IDENTIFICATION</scope>
</reference>
<accession>J3MYW8</accession>
<name>J3MYW8_ORYBR</name>
<organism evidence="1">
    <name type="scientific">Oryza brachyantha</name>
    <name type="common">malo sina</name>
    <dbReference type="NCBI Taxonomy" id="4533"/>
    <lineage>
        <taxon>Eukaryota</taxon>
        <taxon>Viridiplantae</taxon>
        <taxon>Streptophyta</taxon>
        <taxon>Embryophyta</taxon>
        <taxon>Tracheophyta</taxon>
        <taxon>Spermatophyta</taxon>
        <taxon>Magnoliopsida</taxon>
        <taxon>Liliopsida</taxon>
        <taxon>Poales</taxon>
        <taxon>Poaceae</taxon>
        <taxon>BOP clade</taxon>
        <taxon>Oryzoideae</taxon>
        <taxon>Oryzeae</taxon>
        <taxon>Oryzinae</taxon>
        <taxon>Oryza</taxon>
    </lineage>
</organism>
<keyword evidence="2" id="KW-1185">Reference proteome</keyword>
<dbReference type="Proteomes" id="UP000006038">
    <property type="component" value="Chromosome 9"/>
</dbReference>
<proteinExistence type="predicted"/>
<dbReference type="AlphaFoldDB" id="J3MYW8"/>
<protein>
    <submittedName>
        <fullName evidence="1">Uncharacterized protein</fullName>
    </submittedName>
</protein>
<reference evidence="1" key="1">
    <citation type="journal article" date="2013" name="Nat. Commun.">
        <title>Whole-genome sequencing of Oryza brachyantha reveals mechanisms underlying Oryza genome evolution.</title>
        <authorList>
            <person name="Chen J."/>
            <person name="Huang Q."/>
            <person name="Gao D."/>
            <person name="Wang J."/>
            <person name="Lang Y."/>
            <person name="Liu T."/>
            <person name="Li B."/>
            <person name="Bai Z."/>
            <person name="Luis Goicoechea J."/>
            <person name="Liang C."/>
            <person name="Chen C."/>
            <person name="Zhang W."/>
            <person name="Sun S."/>
            <person name="Liao Y."/>
            <person name="Zhang X."/>
            <person name="Yang L."/>
            <person name="Song C."/>
            <person name="Wang M."/>
            <person name="Shi J."/>
            <person name="Liu G."/>
            <person name="Liu J."/>
            <person name="Zhou H."/>
            <person name="Zhou W."/>
            <person name="Yu Q."/>
            <person name="An N."/>
            <person name="Chen Y."/>
            <person name="Cai Q."/>
            <person name="Wang B."/>
            <person name="Liu B."/>
            <person name="Min J."/>
            <person name="Huang Y."/>
            <person name="Wu H."/>
            <person name="Li Z."/>
            <person name="Zhang Y."/>
            <person name="Yin Y."/>
            <person name="Song W."/>
            <person name="Jiang J."/>
            <person name="Jackson S.A."/>
            <person name="Wing R.A."/>
            <person name="Wang J."/>
            <person name="Chen M."/>
        </authorList>
    </citation>
    <scope>NUCLEOTIDE SEQUENCE [LARGE SCALE GENOMIC DNA]</scope>
    <source>
        <strain evidence="1">cv. IRGC 101232</strain>
    </source>
</reference>
<evidence type="ECO:0000313" key="1">
    <source>
        <dbReference type="EnsemblPlants" id="OB09G21970.1"/>
    </source>
</evidence>
<dbReference type="HOGENOM" id="CLU_2856554_0_0_1"/>
<sequence length="65" mass="6879">PLSACVSGPILIQAEIFQKSSVVVLVVQEGGTKYFAGTSLTINHRMATAPFNFVYLCVFIAGDGT</sequence>
<dbReference type="EnsemblPlants" id="OB09G21970.1">
    <property type="protein sequence ID" value="OB09G21970.1"/>
    <property type="gene ID" value="OB09G21970"/>
</dbReference>